<dbReference type="Pfam" id="PF13578">
    <property type="entry name" value="Methyltransf_24"/>
    <property type="match status" value="1"/>
</dbReference>
<evidence type="ECO:0008006" key="2">
    <source>
        <dbReference type="Google" id="ProtNLM"/>
    </source>
</evidence>
<accession>A0A6C0AJ84</accession>
<dbReference type="InterPro" id="IPR029063">
    <property type="entry name" value="SAM-dependent_MTases_sf"/>
</dbReference>
<proteinExistence type="predicted"/>
<name>A0A6C0AJ84_9ZZZZ</name>
<organism evidence="1">
    <name type="scientific">viral metagenome</name>
    <dbReference type="NCBI Taxonomy" id="1070528"/>
    <lineage>
        <taxon>unclassified sequences</taxon>
        <taxon>metagenomes</taxon>
        <taxon>organismal metagenomes</taxon>
    </lineage>
</organism>
<evidence type="ECO:0000313" key="1">
    <source>
        <dbReference type="EMBL" id="QHS79391.1"/>
    </source>
</evidence>
<sequence>MKLSWLKRPERKFEFPQPPPGFMGRFYMHDPSKEWAAYIPKPSGPTNYLEIGCADGGNAIIISKSYAHHPESKLYCVDPWMDYDEYPEYKGDQELAWKAFNQNIETCADVSKFIIHRGFSDNIVPTFPNDFFDLIFVDGNHETEYVYRDGLMSLDKVKIGGYIVFDDYSDYWPQTVVGIDKFVKEAGSRIEIAGNLRYVIGQMIYKRIA</sequence>
<dbReference type="EMBL" id="MN740642">
    <property type="protein sequence ID" value="QHS79391.1"/>
    <property type="molecule type" value="Genomic_DNA"/>
</dbReference>
<reference evidence="1" key="1">
    <citation type="journal article" date="2020" name="Nature">
        <title>Giant virus diversity and host interactions through global metagenomics.</title>
        <authorList>
            <person name="Schulz F."/>
            <person name="Roux S."/>
            <person name="Paez-Espino D."/>
            <person name="Jungbluth S."/>
            <person name="Walsh D.A."/>
            <person name="Denef V.J."/>
            <person name="McMahon K.D."/>
            <person name="Konstantinidis K.T."/>
            <person name="Eloe-Fadrosh E.A."/>
            <person name="Kyrpides N.C."/>
            <person name="Woyke T."/>
        </authorList>
    </citation>
    <scope>NUCLEOTIDE SEQUENCE</scope>
    <source>
        <strain evidence="1">GVMAG-S-1035237-23</strain>
    </source>
</reference>
<dbReference type="SUPFAM" id="SSF53335">
    <property type="entry name" value="S-adenosyl-L-methionine-dependent methyltransferases"/>
    <property type="match status" value="1"/>
</dbReference>
<protein>
    <recommendedName>
        <fullName evidence="2">Methyltransferase</fullName>
    </recommendedName>
</protein>
<dbReference type="Gene3D" id="3.40.50.150">
    <property type="entry name" value="Vaccinia Virus protein VP39"/>
    <property type="match status" value="1"/>
</dbReference>
<dbReference type="AlphaFoldDB" id="A0A6C0AJ84"/>